<reference evidence="14" key="1">
    <citation type="journal article" date="2019" name="Int. J. Syst. Evol. Microbiol.">
        <title>The Global Catalogue of Microorganisms (GCM) 10K type strain sequencing project: providing services to taxonomists for standard genome sequencing and annotation.</title>
        <authorList>
            <consortium name="The Broad Institute Genomics Platform"/>
            <consortium name="The Broad Institute Genome Sequencing Center for Infectious Disease"/>
            <person name="Wu L."/>
            <person name="Ma J."/>
        </authorList>
    </citation>
    <scope>NUCLEOTIDE SEQUENCE [LARGE SCALE GENOMIC DNA]</scope>
    <source>
        <strain evidence="14">CCUG 55608</strain>
    </source>
</reference>
<organism evidence="13 14">
    <name type="scientific">Larkinella insperata</name>
    <dbReference type="NCBI Taxonomy" id="332158"/>
    <lineage>
        <taxon>Bacteria</taxon>
        <taxon>Pseudomonadati</taxon>
        <taxon>Bacteroidota</taxon>
        <taxon>Cytophagia</taxon>
        <taxon>Cytophagales</taxon>
        <taxon>Spirosomataceae</taxon>
        <taxon>Larkinella</taxon>
    </lineage>
</organism>
<dbReference type="InterPro" id="IPR051676">
    <property type="entry name" value="UPF0053_domain"/>
</dbReference>
<dbReference type="SUPFAM" id="SSF54631">
    <property type="entry name" value="CBS-domain pair"/>
    <property type="match status" value="1"/>
</dbReference>
<dbReference type="InterPro" id="IPR002550">
    <property type="entry name" value="CNNM"/>
</dbReference>
<dbReference type="Gene3D" id="3.30.465.10">
    <property type="match status" value="1"/>
</dbReference>
<feature type="transmembrane region" description="Helical" evidence="10">
    <location>
        <begin position="103"/>
        <end position="123"/>
    </location>
</feature>
<keyword evidence="2" id="KW-1003">Cell membrane</keyword>
<evidence type="ECO:0000259" key="11">
    <source>
        <dbReference type="PROSITE" id="PS51371"/>
    </source>
</evidence>
<dbReference type="Pfam" id="PF03471">
    <property type="entry name" value="CorC_HlyC"/>
    <property type="match status" value="1"/>
</dbReference>
<keyword evidence="7 9" id="KW-0472">Membrane</keyword>
<evidence type="ECO:0000256" key="5">
    <source>
        <dbReference type="ARBA" id="ARBA00022989"/>
    </source>
</evidence>
<dbReference type="InterPro" id="IPR000644">
    <property type="entry name" value="CBS_dom"/>
</dbReference>
<evidence type="ECO:0000256" key="7">
    <source>
        <dbReference type="ARBA" id="ARBA00023136"/>
    </source>
</evidence>
<dbReference type="SMART" id="SM01091">
    <property type="entry name" value="CorC_HlyC"/>
    <property type="match status" value="1"/>
</dbReference>
<feature type="domain" description="CBS" evidence="11">
    <location>
        <begin position="288"/>
        <end position="345"/>
    </location>
</feature>
<dbReference type="PANTHER" id="PTHR43099:SF5">
    <property type="entry name" value="HLYC_CORC FAMILY TRANSPORTER"/>
    <property type="match status" value="1"/>
</dbReference>
<keyword evidence="14" id="KW-1185">Reference proteome</keyword>
<name>A0ABW3QBE7_9BACT</name>
<protein>
    <submittedName>
        <fullName evidence="13">Hemolysin family protein</fullName>
    </submittedName>
</protein>
<proteinExistence type="predicted"/>
<dbReference type="PANTHER" id="PTHR43099">
    <property type="entry name" value="UPF0053 PROTEIN YRKA"/>
    <property type="match status" value="1"/>
</dbReference>
<keyword evidence="5 9" id="KW-1133">Transmembrane helix</keyword>
<dbReference type="SUPFAM" id="SSF56176">
    <property type="entry name" value="FAD-binding/transporter-associated domain-like"/>
    <property type="match status" value="1"/>
</dbReference>
<evidence type="ECO:0000259" key="12">
    <source>
        <dbReference type="PROSITE" id="PS51846"/>
    </source>
</evidence>
<keyword evidence="4" id="KW-0677">Repeat</keyword>
<dbReference type="InterPro" id="IPR044751">
    <property type="entry name" value="Ion_transp-like_CBS"/>
</dbReference>
<keyword evidence="3 9" id="KW-0812">Transmembrane</keyword>
<gene>
    <name evidence="13" type="ORF">ACFQ4C_07770</name>
</gene>
<dbReference type="InterPro" id="IPR036318">
    <property type="entry name" value="FAD-bd_PCMH-like_sf"/>
</dbReference>
<dbReference type="Proteomes" id="UP001597116">
    <property type="component" value="Unassembled WGS sequence"/>
</dbReference>
<comment type="subcellular location">
    <subcellularLocation>
        <location evidence="1">Cell membrane</location>
        <topology evidence="1">Multi-pass membrane protein</topology>
    </subcellularLocation>
</comment>
<comment type="caution">
    <text evidence="13">The sequence shown here is derived from an EMBL/GenBank/DDBJ whole genome shotgun (WGS) entry which is preliminary data.</text>
</comment>
<dbReference type="InterPro" id="IPR046342">
    <property type="entry name" value="CBS_dom_sf"/>
</dbReference>
<evidence type="ECO:0000256" key="4">
    <source>
        <dbReference type="ARBA" id="ARBA00022737"/>
    </source>
</evidence>
<dbReference type="RefSeq" id="WP_265990642.1">
    <property type="nucleotide sequence ID" value="NZ_CP110973.1"/>
</dbReference>
<dbReference type="PROSITE" id="PS51371">
    <property type="entry name" value="CBS"/>
    <property type="match status" value="1"/>
</dbReference>
<feature type="domain" description="CNNM transmembrane" evidence="12">
    <location>
        <begin position="1"/>
        <end position="201"/>
    </location>
</feature>
<evidence type="ECO:0000256" key="8">
    <source>
        <dbReference type="PROSITE-ProRule" id="PRU00703"/>
    </source>
</evidence>
<evidence type="ECO:0000256" key="9">
    <source>
        <dbReference type="PROSITE-ProRule" id="PRU01193"/>
    </source>
</evidence>
<dbReference type="PROSITE" id="PS51846">
    <property type="entry name" value="CNNM"/>
    <property type="match status" value="1"/>
</dbReference>
<evidence type="ECO:0000256" key="6">
    <source>
        <dbReference type="ARBA" id="ARBA00023122"/>
    </source>
</evidence>
<dbReference type="InterPro" id="IPR005170">
    <property type="entry name" value="Transptr-assoc_dom"/>
</dbReference>
<evidence type="ECO:0000313" key="13">
    <source>
        <dbReference type="EMBL" id="MFD1141001.1"/>
    </source>
</evidence>
<dbReference type="Pfam" id="PF00571">
    <property type="entry name" value="CBS"/>
    <property type="match status" value="1"/>
</dbReference>
<keyword evidence="6 8" id="KW-0129">CBS domain</keyword>
<evidence type="ECO:0000313" key="14">
    <source>
        <dbReference type="Proteomes" id="UP001597116"/>
    </source>
</evidence>
<evidence type="ECO:0000256" key="1">
    <source>
        <dbReference type="ARBA" id="ARBA00004651"/>
    </source>
</evidence>
<dbReference type="Gene3D" id="3.10.580.10">
    <property type="entry name" value="CBS-domain"/>
    <property type="match status" value="1"/>
</dbReference>
<dbReference type="Pfam" id="PF01595">
    <property type="entry name" value="CNNM"/>
    <property type="match status" value="1"/>
</dbReference>
<accession>A0ABW3QBE7</accession>
<dbReference type="EMBL" id="JBHTLP010000006">
    <property type="protein sequence ID" value="MFD1141001.1"/>
    <property type="molecule type" value="Genomic_DNA"/>
</dbReference>
<sequence>MIVNVLITLLLVALNGFFVAAEFAIVKVRSSQLEMKALAGNPAARLSVQIVANLDGYLAATQLGITLASLGLGWIGEPVVAALLSALFDLVGLQLSAETAHQISLPVAFTLITVLHIVFGELAPKSLAIQRAESTTLVIAYPLQVFYFLFRPFIWVLNNIAALLLRGFGIEAAHSSEVHSADELKYLVHQSSEEGHIEDSNDATDLTLVERAFEFSEKTVRQIMVPRTQMFGIDINTFSEAMLYELLQERYSRVPCYQDDFDTILGVIHLKELLIALHQSPKVDIHQFIKPVMFVPETRRIRPLLKDFQRQRRQMAIVVNEYGGTEGLITMEDILEELVGEIQDESDEEVPFVEQKAPGTYVVQAANPLDEINAFLPRPLQKAGDYETLAGLLLHEFGRLPDVGETAVLSDYEMTILSKRGPAIERVQLIDRVE</sequence>
<feature type="transmembrane region" description="Helical" evidence="10">
    <location>
        <begin position="135"/>
        <end position="157"/>
    </location>
</feature>
<evidence type="ECO:0000256" key="10">
    <source>
        <dbReference type="SAM" id="Phobius"/>
    </source>
</evidence>
<dbReference type="CDD" id="cd04590">
    <property type="entry name" value="CBS_pair_CorC_HlyC_assoc"/>
    <property type="match status" value="1"/>
</dbReference>
<feature type="transmembrane region" description="Helical" evidence="10">
    <location>
        <begin position="6"/>
        <end position="26"/>
    </location>
</feature>
<dbReference type="InterPro" id="IPR016169">
    <property type="entry name" value="FAD-bd_PCMH_sub2"/>
</dbReference>
<evidence type="ECO:0000256" key="3">
    <source>
        <dbReference type="ARBA" id="ARBA00022692"/>
    </source>
</evidence>
<evidence type="ECO:0000256" key="2">
    <source>
        <dbReference type="ARBA" id="ARBA00022475"/>
    </source>
</evidence>